<feature type="chain" id="PRO_5046638287" description="PepSY domain-containing protein" evidence="1">
    <location>
        <begin position="20"/>
        <end position="106"/>
    </location>
</feature>
<protein>
    <recommendedName>
        <fullName evidence="4">PepSY domain-containing protein</fullName>
    </recommendedName>
</protein>
<keyword evidence="3" id="KW-1185">Reference proteome</keyword>
<evidence type="ECO:0000256" key="1">
    <source>
        <dbReference type="SAM" id="SignalP"/>
    </source>
</evidence>
<reference evidence="2 3" key="1">
    <citation type="submission" date="2023-07" db="EMBL/GenBank/DDBJ databases">
        <title>Bacillus lucianemedeirus sp. nov, a new species isolated from an immunobiological production facility.</title>
        <authorList>
            <person name="Costa L.V."/>
            <person name="Miranda R.V.S.L."/>
            <person name="Brandao M.L.L."/>
            <person name="Reis C.M.F."/>
            <person name="Frazao A.M."/>
            <person name="Cruz F.V."/>
            <person name="Baio P.V.P."/>
            <person name="Veras J.F.C."/>
            <person name="Ramos J.N."/>
            <person name="Vieira V."/>
        </authorList>
    </citation>
    <scope>NUCLEOTIDE SEQUENCE [LARGE SCALE GENOMIC DNA]</scope>
    <source>
        <strain evidence="2 3">B190/17</strain>
    </source>
</reference>
<organism evidence="2 3">
    <name type="scientific">Bacillus lumedeiriae</name>
    <dbReference type="NCBI Taxonomy" id="3058829"/>
    <lineage>
        <taxon>Bacteria</taxon>
        <taxon>Bacillati</taxon>
        <taxon>Bacillota</taxon>
        <taxon>Bacilli</taxon>
        <taxon>Bacillales</taxon>
        <taxon>Bacillaceae</taxon>
        <taxon>Bacillus</taxon>
    </lineage>
</organism>
<gene>
    <name evidence="2" type="ORF">QYG89_03195</name>
</gene>
<evidence type="ECO:0008006" key="4">
    <source>
        <dbReference type="Google" id="ProtNLM"/>
    </source>
</evidence>
<proteinExistence type="predicted"/>
<keyword evidence="1" id="KW-0732">Signal</keyword>
<dbReference type="RefSeq" id="WP_404314465.1">
    <property type="nucleotide sequence ID" value="NZ_JAUIYO010000001.1"/>
</dbReference>
<evidence type="ECO:0000313" key="2">
    <source>
        <dbReference type="EMBL" id="MFK2824706.1"/>
    </source>
</evidence>
<accession>A0ABW8I7R7</accession>
<evidence type="ECO:0000313" key="3">
    <source>
        <dbReference type="Proteomes" id="UP001619911"/>
    </source>
</evidence>
<dbReference type="Proteomes" id="UP001619911">
    <property type="component" value="Unassembled WGS sequence"/>
</dbReference>
<feature type="signal peptide" evidence="1">
    <location>
        <begin position="1"/>
        <end position="19"/>
    </location>
</feature>
<comment type="caution">
    <text evidence="2">The sequence shown here is derived from an EMBL/GenBank/DDBJ whole genome shotgun (WGS) entry which is preliminary data.</text>
</comment>
<sequence>MSIKWSTFILGAAAGAAGALLVQQNLSKATYVSAEKALKEVKDAFKTEGAIDGSWVKMKPETLKKTGMNKLIYKGGVSRTIGQKREQFEFIADSKTGAIMDVYKTY</sequence>
<dbReference type="EMBL" id="JAUIYO010000001">
    <property type="protein sequence ID" value="MFK2824706.1"/>
    <property type="molecule type" value="Genomic_DNA"/>
</dbReference>
<name>A0ABW8I7R7_9BACI</name>